<protein>
    <submittedName>
        <fullName evidence="1">Reverse transcriptase domain-containing protein</fullName>
    </submittedName>
</protein>
<accession>A0ABQ4X4T6</accession>
<keyword evidence="1" id="KW-0808">Transferase</keyword>
<dbReference type="InterPro" id="IPR036397">
    <property type="entry name" value="RNaseH_sf"/>
</dbReference>
<dbReference type="Gene3D" id="3.30.420.10">
    <property type="entry name" value="Ribonuclease H-like superfamily/Ribonuclease H"/>
    <property type="match status" value="1"/>
</dbReference>
<dbReference type="PANTHER" id="PTHR46148:SF59">
    <property type="entry name" value="NUCLEOTIDYLTRANSFERASE, RIBONUCLEASE H"/>
    <property type="match status" value="1"/>
</dbReference>
<keyword evidence="2" id="KW-1185">Reference proteome</keyword>
<evidence type="ECO:0000313" key="2">
    <source>
        <dbReference type="Proteomes" id="UP001151760"/>
    </source>
</evidence>
<keyword evidence="1" id="KW-0695">RNA-directed DNA polymerase</keyword>
<dbReference type="PANTHER" id="PTHR46148">
    <property type="entry name" value="CHROMO DOMAIN-CONTAINING PROTEIN"/>
    <property type="match status" value="1"/>
</dbReference>
<reference evidence="1" key="2">
    <citation type="submission" date="2022-01" db="EMBL/GenBank/DDBJ databases">
        <authorList>
            <person name="Yamashiro T."/>
            <person name="Shiraishi A."/>
            <person name="Satake H."/>
            <person name="Nakayama K."/>
        </authorList>
    </citation>
    <scope>NUCLEOTIDE SEQUENCE</scope>
</reference>
<dbReference type="EMBL" id="BQNB010009180">
    <property type="protein sequence ID" value="GJS59866.1"/>
    <property type="molecule type" value="Genomic_DNA"/>
</dbReference>
<organism evidence="1 2">
    <name type="scientific">Tanacetum coccineum</name>
    <dbReference type="NCBI Taxonomy" id="301880"/>
    <lineage>
        <taxon>Eukaryota</taxon>
        <taxon>Viridiplantae</taxon>
        <taxon>Streptophyta</taxon>
        <taxon>Embryophyta</taxon>
        <taxon>Tracheophyta</taxon>
        <taxon>Spermatophyta</taxon>
        <taxon>Magnoliopsida</taxon>
        <taxon>eudicotyledons</taxon>
        <taxon>Gunneridae</taxon>
        <taxon>Pentapetalae</taxon>
        <taxon>asterids</taxon>
        <taxon>campanulids</taxon>
        <taxon>Asterales</taxon>
        <taxon>Asteraceae</taxon>
        <taxon>Asteroideae</taxon>
        <taxon>Anthemideae</taxon>
        <taxon>Anthemidinae</taxon>
        <taxon>Tanacetum</taxon>
    </lineage>
</organism>
<dbReference type="GO" id="GO:0003964">
    <property type="term" value="F:RNA-directed DNA polymerase activity"/>
    <property type="evidence" value="ECO:0007669"/>
    <property type="project" value="UniProtKB-KW"/>
</dbReference>
<comment type="caution">
    <text evidence="1">The sequence shown here is derived from an EMBL/GenBank/DDBJ whole genome shotgun (WGS) entry which is preliminary data.</text>
</comment>
<dbReference type="InterPro" id="IPR012337">
    <property type="entry name" value="RNaseH-like_sf"/>
</dbReference>
<keyword evidence="1" id="KW-0548">Nucleotidyltransferase</keyword>
<reference evidence="1" key="1">
    <citation type="journal article" date="2022" name="Int. J. Mol. Sci.">
        <title>Draft Genome of Tanacetum Coccineum: Genomic Comparison of Closely Related Tanacetum-Family Plants.</title>
        <authorList>
            <person name="Yamashiro T."/>
            <person name="Shiraishi A."/>
            <person name="Nakayama K."/>
            <person name="Satake H."/>
        </authorList>
    </citation>
    <scope>NUCLEOTIDE SEQUENCE</scope>
</reference>
<evidence type="ECO:0000313" key="1">
    <source>
        <dbReference type="EMBL" id="GJS59866.1"/>
    </source>
</evidence>
<dbReference type="Proteomes" id="UP001151760">
    <property type="component" value="Unassembled WGS sequence"/>
</dbReference>
<name>A0ABQ4X4T6_9ASTR</name>
<sequence>MKEIDTIEKLMRQYLKEVVSRHGVPVLIISDRDSKFTSYFWKSLNEALDTFHASNLKKCLSDEPLAILLDEVHIDEKLNFIKEPVEIMDREVKHLKQSLISIVKVHSNSKRGPEYTWECEDQMQKKYPHLFANPEPASQATS</sequence>
<proteinExistence type="predicted"/>
<gene>
    <name evidence="1" type="ORF">Tco_0654650</name>
</gene>
<dbReference type="SUPFAM" id="SSF53098">
    <property type="entry name" value="Ribonuclease H-like"/>
    <property type="match status" value="1"/>
</dbReference>